<feature type="compositionally biased region" description="Acidic residues" evidence="1">
    <location>
        <begin position="1"/>
        <end position="14"/>
    </location>
</feature>
<feature type="non-terminal residue" evidence="2">
    <location>
        <position position="1050"/>
    </location>
</feature>
<organism evidence="2 3">
    <name type="scientific">Pseudoatta argentina</name>
    <dbReference type="NCBI Taxonomy" id="621737"/>
    <lineage>
        <taxon>Eukaryota</taxon>
        <taxon>Metazoa</taxon>
        <taxon>Ecdysozoa</taxon>
        <taxon>Arthropoda</taxon>
        <taxon>Hexapoda</taxon>
        <taxon>Insecta</taxon>
        <taxon>Pterygota</taxon>
        <taxon>Neoptera</taxon>
        <taxon>Endopterygota</taxon>
        <taxon>Hymenoptera</taxon>
        <taxon>Apocrita</taxon>
        <taxon>Aculeata</taxon>
        <taxon>Formicoidea</taxon>
        <taxon>Formicidae</taxon>
        <taxon>Myrmicinae</taxon>
        <taxon>Pseudoatta</taxon>
    </lineage>
</organism>
<evidence type="ECO:0000256" key="1">
    <source>
        <dbReference type="SAM" id="MobiDB-lite"/>
    </source>
</evidence>
<proteinExistence type="predicted"/>
<dbReference type="Pfam" id="PF05924">
    <property type="entry name" value="SAMP"/>
    <property type="match status" value="1"/>
</dbReference>
<dbReference type="InterPro" id="IPR009240">
    <property type="entry name" value="APC_15aa_rpt"/>
</dbReference>
<dbReference type="GO" id="GO:0008017">
    <property type="term" value="F:microtubule binding"/>
    <property type="evidence" value="ECO:0007669"/>
    <property type="project" value="TreeGrafter"/>
</dbReference>
<dbReference type="InterPro" id="IPR026818">
    <property type="entry name" value="Apc_fam"/>
</dbReference>
<dbReference type="PANTHER" id="PTHR12607:SF12">
    <property type="entry name" value="APC-LIKE, ISOFORM A-RELATED"/>
    <property type="match status" value="1"/>
</dbReference>
<feature type="compositionally biased region" description="Polar residues" evidence="1">
    <location>
        <begin position="29"/>
        <end position="44"/>
    </location>
</feature>
<dbReference type="InterPro" id="IPR009224">
    <property type="entry name" value="SAMP"/>
</dbReference>
<dbReference type="GO" id="GO:0090090">
    <property type="term" value="P:negative regulation of canonical Wnt signaling pathway"/>
    <property type="evidence" value="ECO:0007669"/>
    <property type="project" value="TreeGrafter"/>
</dbReference>
<dbReference type="AlphaFoldDB" id="A0A836E885"/>
<feature type="region of interest" description="Disordered" evidence="1">
    <location>
        <begin position="902"/>
        <end position="924"/>
    </location>
</feature>
<feature type="compositionally biased region" description="Polar residues" evidence="1">
    <location>
        <begin position="669"/>
        <end position="695"/>
    </location>
</feature>
<feature type="region of interest" description="Disordered" evidence="1">
    <location>
        <begin position="669"/>
        <end position="710"/>
    </location>
</feature>
<dbReference type="GO" id="GO:0008013">
    <property type="term" value="F:beta-catenin binding"/>
    <property type="evidence" value="ECO:0007669"/>
    <property type="project" value="InterPro"/>
</dbReference>
<dbReference type="EMBL" id="JAANIA010002906">
    <property type="protein sequence ID" value="KAG5307776.1"/>
    <property type="molecule type" value="Genomic_DNA"/>
</dbReference>
<feature type="compositionally biased region" description="Basic and acidic residues" evidence="1">
    <location>
        <begin position="698"/>
        <end position="710"/>
    </location>
</feature>
<reference evidence="2" key="1">
    <citation type="submission" date="2020-02" db="EMBL/GenBank/DDBJ databases">
        <title>Relaxed selection underlies rapid genomic changes in the transitions from sociality to social parasitism in ants.</title>
        <authorList>
            <person name="Bi X."/>
        </authorList>
    </citation>
    <scope>NUCLEOTIDE SEQUENCE</scope>
    <source>
        <strain evidence="2">BGI-DK2014c</strain>
        <tissue evidence="2">Whole body</tissue>
    </source>
</reference>
<dbReference type="GO" id="GO:0005881">
    <property type="term" value="C:cytoplasmic microtubule"/>
    <property type="evidence" value="ECO:0007669"/>
    <property type="project" value="TreeGrafter"/>
</dbReference>
<protein>
    <submittedName>
        <fullName evidence="2">APC protein</fullName>
    </submittedName>
</protein>
<feature type="region of interest" description="Disordered" evidence="1">
    <location>
        <begin position="204"/>
        <end position="228"/>
    </location>
</feature>
<dbReference type="GO" id="GO:0007389">
    <property type="term" value="P:pattern specification process"/>
    <property type="evidence" value="ECO:0007669"/>
    <property type="project" value="TreeGrafter"/>
</dbReference>
<feature type="region of interest" description="Disordered" evidence="1">
    <location>
        <begin position="809"/>
        <end position="830"/>
    </location>
</feature>
<dbReference type="GO" id="GO:0016342">
    <property type="term" value="C:catenin complex"/>
    <property type="evidence" value="ECO:0007669"/>
    <property type="project" value="TreeGrafter"/>
</dbReference>
<dbReference type="GO" id="GO:0007399">
    <property type="term" value="P:nervous system development"/>
    <property type="evidence" value="ECO:0007669"/>
    <property type="project" value="TreeGrafter"/>
</dbReference>
<feature type="region of interest" description="Disordered" evidence="1">
    <location>
        <begin position="1"/>
        <end position="49"/>
    </location>
</feature>
<dbReference type="Pfam" id="PF05923">
    <property type="entry name" value="APC_r"/>
    <property type="match status" value="3"/>
</dbReference>
<dbReference type="GO" id="GO:0001708">
    <property type="term" value="P:cell fate specification"/>
    <property type="evidence" value="ECO:0007669"/>
    <property type="project" value="TreeGrafter"/>
</dbReference>
<evidence type="ECO:0000313" key="2">
    <source>
        <dbReference type="EMBL" id="KAG5307776.1"/>
    </source>
</evidence>
<name>A0A836E885_9HYME</name>
<dbReference type="Proteomes" id="UP000668214">
    <property type="component" value="Unassembled WGS sequence"/>
</dbReference>
<feature type="compositionally biased region" description="Low complexity" evidence="1">
    <location>
        <begin position="812"/>
        <end position="830"/>
    </location>
</feature>
<dbReference type="InterPro" id="IPR009223">
    <property type="entry name" value="APC_rpt"/>
</dbReference>
<comment type="caution">
    <text evidence="2">The sequence shown here is derived from an EMBL/GenBank/DDBJ whole genome shotgun (WGS) entry which is preliminary data.</text>
</comment>
<accession>A0A836E885</accession>
<feature type="region of interest" description="Disordered" evidence="1">
    <location>
        <begin position="344"/>
        <end position="366"/>
    </location>
</feature>
<gene>
    <name evidence="2" type="primary">Apc_0</name>
    <name evidence="2" type="ORF">G6Z78_0001676</name>
</gene>
<dbReference type="Pfam" id="PF05972">
    <property type="entry name" value="APC_15aa"/>
    <property type="match status" value="1"/>
</dbReference>
<keyword evidence="3" id="KW-1185">Reference proteome</keyword>
<dbReference type="GO" id="GO:0016477">
    <property type="term" value="P:cell migration"/>
    <property type="evidence" value="ECO:0007669"/>
    <property type="project" value="TreeGrafter"/>
</dbReference>
<dbReference type="GO" id="GO:0030877">
    <property type="term" value="C:beta-catenin destruction complex"/>
    <property type="evidence" value="ECO:0007669"/>
    <property type="project" value="TreeGrafter"/>
</dbReference>
<dbReference type="PANTHER" id="PTHR12607">
    <property type="entry name" value="ADENOMATOUS POLYPOSIS COLI PROTEIN FAMILY"/>
    <property type="match status" value="1"/>
</dbReference>
<sequence length="1050" mass="117295">MDINDVETYDEDVNDQPVDYSKKYIERNAPTQNEHLADESQASHVSKKEFNKHDNKVVLFGDYAETDLDQPTDYSLRYAEDDTDEEEKQNTEYFPGSEQEDTIKTYCTEGTPYETPFNFSTATSMSDLRVEDIKEHVLVKKISKKNIQVTSKIPVSFIKQTETLNCNEQDGLITKELEEENSKDTAVLNPGQVTPEKIVSYYEEEEEEETSHGFSRANSLSSLSSAMTPQNNITGVISKEDLNNSPSVNKEELENDDHNVVGLNSNQIELSSVSNNSFENKNNPRVLDKEGKVVTFGGQDYYAEETPLMFSRCSSLGSLSGFEQYSIHDDRSSVISDFSRRTSGVVSPSELPDSPTQTVLPSPRTHKTHNTEFISKIQEEAVRPSVQYLLFSKPHVTRNSVFDDDIATFKEESTPIEFSSATSLSSLTIDDEIKIPNDTNKIHCKVEGILDTNEKDTVHILEKDMFNMKINSSESDMKEEQVSDGDEDDEDMLAACINMGMQTNRYRQSLNVQKSVQPESPSILMPYQRNSIPRLESHVTPIKTSVGTSKNRTVMEIVTSDTVHVYCTEDTPADISPVGSQSNLSALSIPSVQEDIEKNVCEQNKSVEIDCHRNDLSDENCNLSGEDEKILDECIQSGIPKARQITPLPNDILFVKKSETLSHKFNICGTPSSSPVETNHGNKNSMLSPKSSGSASLRHPDEFSDDSVNHSDDDAILTECIQSAMPKARFSLSSSIRSPLAQTTENLTTTNIQSSSTSSTFFQPRYMEQKKSIVKKLLSFEDNGLSEEEEEEEEDIMLAQCIRSGMPKALNSMPSTAMTSTTKKSGSSLKGADNFSIPSVSYFANKSHSPKNTALYSPSYKSANINTTDMRFTRNVSGNFNYFPGKVTSSNIAQTSGQTLKNCDNGTRERINNSPHCARRSPLRHTESHNGNFVDNLCMPLQSRDVKCMPIYNRIQNNDDYTYKNHKTVKSNTMPSRHSSVSSLSEEGSLISTEEWALLELCITSGMPRNKCVKRTKPNENAVSNGHEDCESIPEDNYSVCSYNSYVCKT</sequence>
<evidence type="ECO:0000313" key="3">
    <source>
        <dbReference type="Proteomes" id="UP000668214"/>
    </source>
</evidence>
<dbReference type="GO" id="GO:0016055">
    <property type="term" value="P:Wnt signaling pathway"/>
    <property type="evidence" value="ECO:0007669"/>
    <property type="project" value="InterPro"/>
</dbReference>
<dbReference type="GO" id="GO:0007026">
    <property type="term" value="P:negative regulation of microtubule depolymerization"/>
    <property type="evidence" value="ECO:0007669"/>
    <property type="project" value="TreeGrafter"/>
</dbReference>
<feature type="non-terminal residue" evidence="2">
    <location>
        <position position="1"/>
    </location>
</feature>